<keyword evidence="5" id="KW-1185">Reference proteome</keyword>
<gene>
    <name evidence="4" type="ORF">FVE85_6895</name>
</gene>
<evidence type="ECO:0000256" key="1">
    <source>
        <dbReference type="PROSITE-ProRule" id="PRU00723"/>
    </source>
</evidence>
<dbReference type="GO" id="GO:0008270">
    <property type="term" value="F:zinc ion binding"/>
    <property type="evidence" value="ECO:0007669"/>
    <property type="project" value="UniProtKB-KW"/>
</dbReference>
<evidence type="ECO:0000313" key="4">
    <source>
        <dbReference type="EMBL" id="KAA8499310.1"/>
    </source>
</evidence>
<dbReference type="InterPro" id="IPR013087">
    <property type="entry name" value="Znf_C2H2_type"/>
</dbReference>
<accession>A0A5J4Z886</accession>
<name>A0A5J4Z886_PORPP</name>
<dbReference type="InterPro" id="IPR000571">
    <property type="entry name" value="Znf_CCCH"/>
</dbReference>
<feature type="domain" description="C3H1-type" evidence="3">
    <location>
        <begin position="336"/>
        <end position="361"/>
    </location>
</feature>
<keyword evidence="1" id="KW-0863">Zinc-finger</keyword>
<feature type="compositionally biased region" description="Basic and acidic residues" evidence="2">
    <location>
        <begin position="192"/>
        <end position="205"/>
    </location>
</feature>
<dbReference type="Proteomes" id="UP000324585">
    <property type="component" value="Unassembled WGS sequence"/>
</dbReference>
<keyword evidence="1" id="KW-0479">Metal-binding</keyword>
<evidence type="ECO:0000259" key="3">
    <source>
        <dbReference type="PROSITE" id="PS50103"/>
    </source>
</evidence>
<evidence type="ECO:0000256" key="2">
    <source>
        <dbReference type="SAM" id="MobiDB-lite"/>
    </source>
</evidence>
<sequence>MIAFVLFPLAYENHREIEKLRAGTAAVNDREREYRDLACEKMRLVIDSILKPVSRQIRRLADLDGYGLFYVDASLLETLAATVPTWLRVVCSERCVAAYVRKRVFDVENQPEPSILTFAQTQLHITPSESTAITKDVYGSGFFSATVSDTGGESDDDEDTAAPTVARLLADGSIQCVMCDMMFAEMTEFREHTTSDEHRAQEASRRFSLAKKRGRGVEPASKPEVFAVPKVPARQGINERGDSSGKANTRKNNSSRKGPSIHSRSPPSGKVGIQKRRSKDGDVPKKCVDRVDDETVLKQVFDSGPSAGRARRRAFEHVFEESGEWEEYRPQPFDPSSEQEICRAWRMHKKCLFGDNCRHLH</sequence>
<evidence type="ECO:0000313" key="5">
    <source>
        <dbReference type="Proteomes" id="UP000324585"/>
    </source>
</evidence>
<feature type="region of interest" description="Disordered" evidence="2">
    <location>
        <begin position="192"/>
        <end position="286"/>
    </location>
</feature>
<reference evidence="5" key="1">
    <citation type="journal article" date="2019" name="Nat. Commun.">
        <title>Expansion of phycobilisome linker gene families in mesophilic red algae.</title>
        <authorList>
            <person name="Lee J."/>
            <person name="Kim D."/>
            <person name="Bhattacharya D."/>
            <person name="Yoon H.S."/>
        </authorList>
    </citation>
    <scope>NUCLEOTIDE SEQUENCE [LARGE SCALE GENOMIC DNA]</scope>
    <source>
        <strain evidence="5">CCMP 1328</strain>
    </source>
</reference>
<protein>
    <recommendedName>
        <fullName evidence="3">C3H1-type domain-containing protein</fullName>
    </recommendedName>
</protein>
<dbReference type="PROSITE" id="PS00028">
    <property type="entry name" value="ZINC_FINGER_C2H2_1"/>
    <property type="match status" value="1"/>
</dbReference>
<proteinExistence type="predicted"/>
<dbReference type="PROSITE" id="PS50103">
    <property type="entry name" value="ZF_C3H1"/>
    <property type="match status" value="1"/>
</dbReference>
<organism evidence="4 5">
    <name type="scientific">Porphyridium purpureum</name>
    <name type="common">Red alga</name>
    <name type="synonym">Porphyridium cruentum</name>
    <dbReference type="NCBI Taxonomy" id="35688"/>
    <lineage>
        <taxon>Eukaryota</taxon>
        <taxon>Rhodophyta</taxon>
        <taxon>Bangiophyceae</taxon>
        <taxon>Porphyridiales</taxon>
        <taxon>Porphyridiaceae</taxon>
        <taxon>Porphyridium</taxon>
    </lineage>
</organism>
<keyword evidence="1" id="KW-0862">Zinc</keyword>
<dbReference type="EMBL" id="VRMN01000001">
    <property type="protein sequence ID" value="KAA8499310.1"/>
    <property type="molecule type" value="Genomic_DNA"/>
</dbReference>
<dbReference type="AlphaFoldDB" id="A0A5J4Z886"/>
<comment type="caution">
    <text evidence="4">The sequence shown here is derived from an EMBL/GenBank/DDBJ whole genome shotgun (WGS) entry which is preliminary data.</text>
</comment>
<feature type="compositionally biased region" description="Polar residues" evidence="2">
    <location>
        <begin position="245"/>
        <end position="266"/>
    </location>
</feature>
<feature type="zinc finger region" description="C3H1-type" evidence="1">
    <location>
        <begin position="336"/>
        <end position="361"/>
    </location>
</feature>